<dbReference type="Proteomes" id="UP000807469">
    <property type="component" value="Unassembled WGS sequence"/>
</dbReference>
<keyword evidence="3" id="KW-0539">Nucleus</keyword>
<evidence type="ECO:0000256" key="3">
    <source>
        <dbReference type="ARBA" id="ARBA00023242"/>
    </source>
</evidence>
<comment type="caution">
    <text evidence="4">The sequence shown here is derived from an EMBL/GenBank/DDBJ whole genome shotgun (WGS) entry which is preliminary data.</text>
</comment>
<reference evidence="4" key="1">
    <citation type="submission" date="2020-11" db="EMBL/GenBank/DDBJ databases">
        <authorList>
            <consortium name="DOE Joint Genome Institute"/>
            <person name="Ahrendt S."/>
            <person name="Riley R."/>
            <person name="Andreopoulos W."/>
            <person name="Labutti K."/>
            <person name="Pangilinan J."/>
            <person name="Ruiz-Duenas F.J."/>
            <person name="Barrasa J.M."/>
            <person name="Sanchez-Garcia M."/>
            <person name="Camarero S."/>
            <person name="Miyauchi S."/>
            <person name="Serrano A."/>
            <person name="Linde D."/>
            <person name="Babiker R."/>
            <person name="Drula E."/>
            <person name="Ayuso-Fernandez I."/>
            <person name="Pacheco R."/>
            <person name="Padilla G."/>
            <person name="Ferreira P."/>
            <person name="Barriuso J."/>
            <person name="Kellner H."/>
            <person name="Castanera R."/>
            <person name="Alfaro M."/>
            <person name="Ramirez L."/>
            <person name="Pisabarro A.G."/>
            <person name="Kuo A."/>
            <person name="Tritt A."/>
            <person name="Lipzen A."/>
            <person name="He G."/>
            <person name="Yan M."/>
            <person name="Ng V."/>
            <person name="Cullen D."/>
            <person name="Martin F."/>
            <person name="Rosso M.-N."/>
            <person name="Henrissat B."/>
            <person name="Hibbett D."/>
            <person name="Martinez A.T."/>
            <person name="Grigoriev I.V."/>
        </authorList>
    </citation>
    <scope>NUCLEOTIDE SEQUENCE</scope>
    <source>
        <strain evidence="4">CIRM-BRFM 674</strain>
    </source>
</reference>
<name>A0A9P5Z872_9AGAR</name>
<evidence type="ECO:0000256" key="2">
    <source>
        <dbReference type="ARBA" id="ARBA00022833"/>
    </source>
</evidence>
<dbReference type="InterPro" id="IPR037129">
    <property type="entry name" value="XPA_sf"/>
</dbReference>
<dbReference type="SUPFAM" id="SSF46955">
    <property type="entry name" value="Putative DNA-binding domain"/>
    <property type="match status" value="1"/>
</dbReference>
<gene>
    <name evidence="4" type="ORF">BDN70DRAFT_918976</name>
</gene>
<dbReference type="AlphaFoldDB" id="A0A9P5Z872"/>
<comment type="subcellular location">
    <subcellularLocation>
        <location evidence="1">Nucleus</location>
    </subcellularLocation>
</comment>
<protein>
    <submittedName>
        <fullName evidence="4">Uncharacterized protein</fullName>
    </submittedName>
</protein>
<evidence type="ECO:0000313" key="5">
    <source>
        <dbReference type="Proteomes" id="UP000807469"/>
    </source>
</evidence>
<dbReference type="Gene3D" id="3.90.530.10">
    <property type="entry name" value="XPA C-terminal domain"/>
    <property type="match status" value="1"/>
</dbReference>
<accession>A0A9P5Z872</accession>
<sequence>MPKTRKKTPKSALRVNAKRAALQVAVSDSSGRTTDAAGAWSTTKAAGPTKTLPTYDMGLGLGEVQDRAAWRASRIPEDGIITKGVALRNYHLHKNDLEGLKFVEDQTVKKINGEHRVIKMNIYREREVEQRAWEKFGGPDMFEKFLMDKMTKFYAHYDPSSGKTFCKPHSYDIGTIANTHDNSSSSSSTSLSLPYTTYHLPNPRYPPSFETSTPALLKIKADMEGRGEKWLWDALNRVIATTEDENDFLYRPLLRDCVGKGAEDREELMMYAFEHLHYPARPMVESSLGEPHVDSRSWYNDDDDEEVEVGFVEVHDPVLGHKSLRWKESYMREVYACLDAVKDEHGMDGRERARWLVYDKYVECKIGGLIYYKRNGRWEWTDSADFWLSDIQSLPS</sequence>
<dbReference type="OrthoDB" id="3058642at2759"/>
<dbReference type="CDD" id="cd21075">
    <property type="entry name" value="DBD_XPA-like"/>
    <property type="match status" value="1"/>
</dbReference>
<evidence type="ECO:0000313" key="4">
    <source>
        <dbReference type="EMBL" id="KAF9482621.1"/>
    </source>
</evidence>
<proteinExistence type="predicted"/>
<dbReference type="InterPro" id="IPR009061">
    <property type="entry name" value="DNA-bd_dom_put_sf"/>
</dbReference>
<dbReference type="EMBL" id="MU155163">
    <property type="protein sequence ID" value="KAF9482621.1"/>
    <property type="molecule type" value="Genomic_DNA"/>
</dbReference>
<evidence type="ECO:0000256" key="1">
    <source>
        <dbReference type="ARBA" id="ARBA00004123"/>
    </source>
</evidence>
<keyword evidence="2" id="KW-0862">Zinc</keyword>
<dbReference type="GO" id="GO:0005634">
    <property type="term" value="C:nucleus"/>
    <property type="evidence" value="ECO:0007669"/>
    <property type="project" value="UniProtKB-SubCell"/>
</dbReference>
<keyword evidence="5" id="KW-1185">Reference proteome</keyword>
<organism evidence="4 5">
    <name type="scientific">Pholiota conissans</name>
    <dbReference type="NCBI Taxonomy" id="109636"/>
    <lineage>
        <taxon>Eukaryota</taxon>
        <taxon>Fungi</taxon>
        <taxon>Dikarya</taxon>
        <taxon>Basidiomycota</taxon>
        <taxon>Agaricomycotina</taxon>
        <taxon>Agaricomycetes</taxon>
        <taxon>Agaricomycetidae</taxon>
        <taxon>Agaricales</taxon>
        <taxon>Agaricineae</taxon>
        <taxon>Strophariaceae</taxon>
        <taxon>Pholiota</taxon>
    </lineage>
</organism>